<accession>A0A835B4J2</accession>
<dbReference type="EMBL" id="JACEFO010001992">
    <property type="protein sequence ID" value="KAF8690168.1"/>
    <property type="molecule type" value="Genomic_DNA"/>
</dbReference>
<gene>
    <name evidence="1" type="ORF">HU200_041410</name>
</gene>
<dbReference type="AlphaFoldDB" id="A0A835B4J2"/>
<name>A0A835B4J2_9POAL</name>
<evidence type="ECO:0000313" key="1">
    <source>
        <dbReference type="EMBL" id="KAF8690168.1"/>
    </source>
</evidence>
<sequence length="70" mass="8030">MTGSWSWLGKETTGQQKECARWPFLLSGQFGASVMHGSSTHKRSLFRGSWKKSMILHDYGAMRVQNIWLL</sequence>
<organism evidence="1 2">
    <name type="scientific">Digitaria exilis</name>
    <dbReference type="NCBI Taxonomy" id="1010633"/>
    <lineage>
        <taxon>Eukaryota</taxon>
        <taxon>Viridiplantae</taxon>
        <taxon>Streptophyta</taxon>
        <taxon>Embryophyta</taxon>
        <taxon>Tracheophyta</taxon>
        <taxon>Spermatophyta</taxon>
        <taxon>Magnoliopsida</taxon>
        <taxon>Liliopsida</taxon>
        <taxon>Poales</taxon>
        <taxon>Poaceae</taxon>
        <taxon>PACMAD clade</taxon>
        <taxon>Panicoideae</taxon>
        <taxon>Panicodae</taxon>
        <taxon>Paniceae</taxon>
        <taxon>Anthephorinae</taxon>
        <taxon>Digitaria</taxon>
    </lineage>
</organism>
<reference evidence="1" key="1">
    <citation type="submission" date="2020-07" db="EMBL/GenBank/DDBJ databases">
        <title>Genome sequence and genetic diversity analysis of an under-domesticated orphan crop, white fonio (Digitaria exilis).</title>
        <authorList>
            <person name="Bennetzen J.L."/>
            <person name="Chen S."/>
            <person name="Ma X."/>
            <person name="Wang X."/>
            <person name="Yssel A.E.J."/>
            <person name="Chaluvadi S.R."/>
            <person name="Johnson M."/>
            <person name="Gangashetty P."/>
            <person name="Hamidou F."/>
            <person name="Sanogo M.D."/>
            <person name="Zwaenepoel A."/>
            <person name="Wallace J."/>
            <person name="Van De Peer Y."/>
            <person name="Van Deynze A."/>
        </authorList>
    </citation>
    <scope>NUCLEOTIDE SEQUENCE</scope>
    <source>
        <tissue evidence="1">Leaves</tissue>
    </source>
</reference>
<keyword evidence="2" id="KW-1185">Reference proteome</keyword>
<dbReference type="Proteomes" id="UP000636709">
    <property type="component" value="Unassembled WGS sequence"/>
</dbReference>
<proteinExistence type="predicted"/>
<evidence type="ECO:0000313" key="2">
    <source>
        <dbReference type="Proteomes" id="UP000636709"/>
    </source>
</evidence>
<comment type="caution">
    <text evidence="1">The sequence shown here is derived from an EMBL/GenBank/DDBJ whole genome shotgun (WGS) entry which is preliminary data.</text>
</comment>
<protein>
    <submittedName>
        <fullName evidence="1">Uncharacterized protein</fullName>
    </submittedName>
</protein>